<dbReference type="InterPro" id="IPR021484">
    <property type="entry name" value="DUF3137"/>
</dbReference>
<organism evidence="2 3">
    <name type="scientific">Vibrio stylophorae</name>
    <dbReference type="NCBI Taxonomy" id="659351"/>
    <lineage>
        <taxon>Bacteria</taxon>
        <taxon>Pseudomonadati</taxon>
        <taxon>Pseudomonadota</taxon>
        <taxon>Gammaproteobacteria</taxon>
        <taxon>Vibrionales</taxon>
        <taxon>Vibrionaceae</taxon>
        <taxon>Vibrio</taxon>
    </lineage>
</organism>
<evidence type="ECO:0000313" key="3">
    <source>
        <dbReference type="Proteomes" id="UP000838672"/>
    </source>
</evidence>
<dbReference type="EMBL" id="CAKLDI010000001">
    <property type="protein sequence ID" value="CAH0533326.1"/>
    <property type="molecule type" value="Genomic_DNA"/>
</dbReference>
<evidence type="ECO:0000313" key="2">
    <source>
        <dbReference type="EMBL" id="CAH0533326.1"/>
    </source>
</evidence>
<keyword evidence="1" id="KW-1133">Transmembrane helix</keyword>
<protein>
    <recommendedName>
        <fullName evidence="4">DUF3137 domain-containing protein</fullName>
    </recommendedName>
</protein>
<sequence length="358" mass="42818">MDFRAFETFYQREIERDVTYYATSMYQLIESDRKGTAQDKRHRLWGFVLISGLVLGGLFLLDDEYMNEHATLSVILFVSVLGFLALLYELLNESDTSKFRENIEKQVALKQLWCNRLLPSVFDFLGGTAKFENDTRIDVRWEYQGVSFQYQRYSDFSLNGYEFESQLSLEDYYLDYRPNHHHLAVGVGDFIHCTQVEVPLPFRINRYVFIHLDEMKQHFNHKYRNKDIDRVRLEDPKFEGIFEIYSGDQIEAREILTPMIMEKTYRWVKRFNGVVSLEFRNQTVKIYFHHSKEHLHQKIIDLAYVRALIFSYHRDYQMCCCFIDDVLLPLSAAMEKIRKRDGEYYVMGYENSFPVFNS</sequence>
<keyword evidence="3" id="KW-1185">Reference proteome</keyword>
<keyword evidence="1" id="KW-0812">Transmembrane</keyword>
<keyword evidence="1" id="KW-0472">Membrane</keyword>
<comment type="caution">
    <text evidence="2">The sequence shown here is derived from an EMBL/GenBank/DDBJ whole genome shotgun (WGS) entry which is preliminary data.</text>
</comment>
<dbReference type="Proteomes" id="UP000838672">
    <property type="component" value="Unassembled WGS sequence"/>
</dbReference>
<dbReference type="RefSeq" id="WP_237465700.1">
    <property type="nucleotide sequence ID" value="NZ_CAKLDI010000001.1"/>
</dbReference>
<evidence type="ECO:0008006" key="4">
    <source>
        <dbReference type="Google" id="ProtNLM"/>
    </source>
</evidence>
<evidence type="ECO:0000256" key="1">
    <source>
        <dbReference type="SAM" id="Phobius"/>
    </source>
</evidence>
<accession>A0ABM8ZSN6</accession>
<feature type="transmembrane region" description="Helical" evidence="1">
    <location>
        <begin position="44"/>
        <end position="61"/>
    </location>
</feature>
<gene>
    <name evidence="2" type="ORF">VST7929_01192</name>
</gene>
<proteinExistence type="predicted"/>
<reference evidence="2" key="1">
    <citation type="submission" date="2021-11" db="EMBL/GenBank/DDBJ databases">
        <authorList>
            <person name="Rodrigo-Torres L."/>
            <person name="Arahal R. D."/>
            <person name="Lucena T."/>
        </authorList>
    </citation>
    <scope>NUCLEOTIDE SEQUENCE</scope>
    <source>
        <strain evidence="2">CECT 7929</strain>
    </source>
</reference>
<feature type="transmembrane region" description="Helical" evidence="1">
    <location>
        <begin position="73"/>
        <end position="91"/>
    </location>
</feature>
<dbReference type="Pfam" id="PF11335">
    <property type="entry name" value="DUF3137"/>
    <property type="match status" value="1"/>
</dbReference>
<name>A0ABM8ZSN6_9VIBR</name>